<feature type="coiled-coil region" evidence="1">
    <location>
        <begin position="173"/>
        <end position="221"/>
    </location>
</feature>
<name>E0NTR8_9BACT</name>
<dbReference type="HOGENOM" id="CLU_037416_0_0_10"/>
<keyword evidence="4" id="KW-1185">Reference proteome</keyword>
<dbReference type="PROSITE" id="PS01129">
    <property type="entry name" value="PSI_RLU"/>
    <property type="match status" value="1"/>
</dbReference>
<dbReference type="InterPro" id="IPR006145">
    <property type="entry name" value="PsdUridine_synth_RsuA/RluA"/>
</dbReference>
<keyword evidence="3" id="KW-0413">Isomerase</keyword>
<evidence type="ECO:0000313" key="3">
    <source>
        <dbReference type="EMBL" id="EFM01451.1"/>
    </source>
</evidence>
<organism evidence="3 4">
    <name type="scientific">Hoylesella marshii DSM 16973 = JCM 13450</name>
    <dbReference type="NCBI Taxonomy" id="862515"/>
    <lineage>
        <taxon>Bacteria</taxon>
        <taxon>Pseudomonadati</taxon>
        <taxon>Bacteroidota</taxon>
        <taxon>Bacteroidia</taxon>
        <taxon>Bacteroidales</taxon>
        <taxon>Prevotellaceae</taxon>
        <taxon>Hoylesella</taxon>
    </lineage>
</organism>
<dbReference type="GO" id="GO:0000455">
    <property type="term" value="P:enzyme-directed rRNA pseudouridine synthesis"/>
    <property type="evidence" value="ECO:0007669"/>
    <property type="project" value="TreeGrafter"/>
</dbReference>
<dbReference type="RefSeq" id="WP_006949731.1">
    <property type="nucleotide sequence ID" value="NZ_BAJI01000002.1"/>
</dbReference>
<dbReference type="SUPFAM" id="SSF55120">
    <property type="entry name" value="Pseudouridine synthase"/>
    <property type="match status" value="1"/>
</dbReference>
<dbReference type="InterPro" id="IPR050188">
    <property type="entry name" value="RluA_PseudoU_synthase"/>
</dbReference>
<dbReference type="eggNOG" id="COG0564">
    <property type="taxonomic scope" value="Bacteria"/>
</dbReference>
<reference evidence="3" key="1">
    <citation type="submission" date="2010-07" db="EMBL/GenBank/DDBJ databases">
        <authorList>
            <person name="Muzny D."/>
            <person name="Qin X."/>
            <person name="Deng J."/>
            <person name="Jiang H."/>
            <person name="Liu Y."/>
            <person name="Qu J."/>
            <person name="Song X.-Z."/>
            <person name="Zhang L."/>
            <person name="Thornton R."/>
            <person name="Coyle M."/>
            <person name="Francisco L."/>
            <person name="Jackson L."/>
            <person name="Javaid M."/>
            <person name="Korchina V."/>
            <person name="Kovar C."/>
            <person name="Mata R."/>
            <person name="Mathew T."/>
            <person name="Ngo R."/>
            <person name="Nguyen L."/>
            <person name="Nguyen N."/>
            <person name="Okwuonu G."/>
            <person name="Ongeri F."/>
            <person name="Pham C."/>
            <person name="Simmons D."/>
            <person name="Wilczek-Boney K."/>
            <person name="Hale W."/>
            <person name="Jakkamsetti A."/>
            <person name="Pham P."/>
            <person name="Ruth R."/>
            <person name="San Lucas F."/>
            <person name="Warren J."/>
            <person name="Zhang J."/>
            <person name="Zhao Z."/>
            <person name="Zhou C."/>
            <person name="Zhu D."/>
            <person name="Lee S."/>
            <person name="Bess C."/>
            <person name="Blankenburg K."/>
            <person name="Forbes L."/>
            <person name="Fu Q."/>
            <person name="Gubbala S."/>
            <person name="Hirani K."/>
            <person name="Jayaseelan J.C."/>
            <person name="Lara F."/>
            <person name="Munidasa M."/>
            <person name="Palculict T."/>
            <person name="Patil S."/>
            <person name="Pu L.-L."/>
            <person name="Saada N."/>
            <person name="Tang L."/>
            <person name="Weissenberger G."/>
            <person name="Zhu Y."/>
            <person name="Hemphill L."/>
            <person name="Shang Y."/>
            <person name="Youmans B."/>
            <person name="Ayvaz T."/>
            <person name="Ross M."/>
            <person name="Santibanez J."/>
            <person name="Aqrawi P."/>
            <person name="Gross S."/>
            <person name="Joshi V."/>
            <person name="Fowler G."/>
            <person name="Nazareth L."/>
            <person name="Reid J."/>
            <person name="Worley K."/>
            <person name="Petrosino J."/>
            <person name="Highlander S."/>
            <person name="Gibbs R."/>
        </authorList>
    </citation>
    <scope>NUCLEOTIDE SEQUENCE [LARGE SCALE GENOMIC DNA]</scope>
    <source>
        <strain evidence="3">DSM 16973</strain>
    </source>
</reference>
<feature type="domain" description="Pseudouridine synthase RsuA/RluA-like" evidence="2">
    <location>
        <begin position="338"/>
        <end position="487"/>
    </location>
</feature>
<dbReference type="STRING" id="862515.HMPREF0658_1571"/>
<dbReference type="GO" id="GO:0140098">
    <property type="term" value="F:catalytic activity, acting on RNA"/>
    <property type="evidence" value="ECO:0007669"/>
    <property type="project" value="UniProtKB-ARBA"/>
</dbReference>
<keyword evidence="1" id="KW-0175">Coiled coil</keyword>
<evidence type="ECO:0000259" key="2">
    <source>
        <dbReference type="Pfam" id="PF00849"/>
    </source>
</evidence>
<sequence>MKLHPLSSSIAAPERMNNPFYYEPHPLCLLAAEDLQRRIRARREWQEEIGKGKMFGVLVVEDTNGQRGYLAAYSGQIAGRSDWKDYVPAVFDYLQPGGYFKAEETEIDRLNHRITVLETSPERRRALQVLQTTREKATTETTAYKHLMAEAKVLRDKQRAAGAGNEAYRIKESQFMKAELRRLKAKHKALIAEKEAGMAAYDREIEEKREERRRRSDALQQWLFSRFIMVNGRGGQKDLLHIFSEAVHRVPPAGSGECCAPKLLQYALTHHLRPCCMAEFWWGASPATELRRHLAFYPACRGKCKPILDFMLQGIEVEVNPLEEPSKQTLEWVFEDEHLTVVCKPAGMLSVPGRSPKESVVGIVQSQCGGNADVLPVHRLDMQTSGLLVIAKSKAAHKHLQEQFRKQEVKKRYVAVLDGEWNGTKEGRIELPLRPDPLDRPRQLVDSKRGKRALTLYKVLETGRGHTRIALYPKTGRTHQLRIHCAHMAGLGIPIVGDELYGRHSDRLYLHAECIEFQHPATGKHLYFERKAPF</sequence>
<gene>
    <name evidence="3" type="primary">rluA</name>
    <name evidence="3" type="ORF">HMPREF0658_1571</name>
</gene>
<dbReference type="InterPro" id="IPR020103">
    <property type="entry name" value="PsdUridine_synth_cat_dom_sf"/>
</dbReference>
<dbReference type="CDD" id="cd02869">
    <property type="entry name" value="PseudoU_synth_RluA_like"/>
    <property type="match status" value="1"/>
</dbReference>
<dbReference type="Gene3D" id="3.30.2350.10">
    <property type="entry name" value="Pseudouridine synthase"/>
    <property type="match status" value="1"/>
</dbReference>
<dbReference type="PANTHER" id="PTHR21600">
    <property type="entry name" value="MITOCHONDRIAL RNA PSEUDOURIDINE SYNTHASE"/>
    <property type="match status" value="1"/>
</dbReference>
<comment type="caution">
    <text evidence="3">The sequence shown here is derived from an EMBL/GenBank/DDBJ whole genome shotgun (WGS) entry which is preliminary data.</text>
</comment>
<dbReference type="EC" id="5.4.99.-" evidence="3"/>
<dbReference type="GO" id="GO:0009982">
    <property type="term" value="F:pseudouridine synthase activity"/>
    <property type="evidence" value="ECO:0007669"/>
    <property type="project" value="InterPro"/>
</dbReference>
<proteinExistence type="predicted"/>
<evidence type="ECO:0000256" key="1">
    <source>
        <dbReference type="SAM" id="Coils"/>
    </source>
</evidence>
<dbReference type="OrthoDB" id="9807829at2"/>
<dbReference type="Pfam" id="PF00849">
    <property type="entry name" value="PseudoU_synth_2"/>
    <property type="match status" value="1"/>
</dbReference>
<dbReference type="EMBL" id="AEEI01000050">
    <property type="protein sequence ID" value="EFM01451.1"/>
    <property type="molecule type" value="Genomic_DNA"/>
</dbReference>
<dbReference type="Proteomes" id="UP000004394">
    <property type="component" value="Unassembled WGS sequence"/>
</dbReference>
<protein>
    <submittedName>
        <fullName evidence="3">Pseudouridine synthase, RluA family</fullName>
        <ecNumber evidence="3">5.4.99.-</ecNumber>
    </submittedName>
</protein>
<dbReference type="InterPro" id="IPR006224">
    <property type="entry name" value="PsdUridine_synth_RluA-like_CS"/>
</dbReference>
<dbReference type="GO" id="GO:0003723">
    <property type="term" value="F:RNA binding"/>
    <property type="evidence" value="ECO:0007669"/>
    <property type="project" value="InterPro"/>
</dbReference>
<dbReference type="AlphaFoldDB" id="E0NTR8"/>
<dbReference type="PANTHER" id="PTHR21600:SF89">
    <property type="entry name" value="RIBOSOMAL LARGE SUBUNIT PSEUDOURIDINE SYNTHASE A"/>
    <property type="match status" value="1"/>
</dbReference>
<accession>E0NTR8</accession>
<evidence type="ECO:0000313" key="4">
    <source>
        <dbReference type="Proteomes" id="UP000004394"/>
    </source>
</evidence>